<protein>
    <recommendedName>
        <fullName evidence="5">50S ribosomal protein L13</fullName>
    </recommendedName>
</protein>
<dbReference type="Gene3D" id="3.90.1180.10">
    <property type="entry name" value="Ribosomal protein L13"/>
    <property type="match status" value="1"/>
</dbReference>
<dbReference type="GO" id="GO:0003735">
    <property type="term" value="F:structural constituent of ribosome"/>
    <property type="evidence" value="ECO:0007669"/>
    <property type="project" value="InterPro"/>
</dbReference>
<sequence length="156" mass="17638">MAKTGKNIEAQLVTPKIIIDANNAILGRLCSEVAKHLLDGYAVNIVNCENAIISGKKHSVLNEYRAMHKIHTHTNPRRGPFHPKRPDRLVRRTVRGMLPWKKSKGRTAYHRLITYIGIPEELSSLEIIKPKHADANKLDCKKITIGDLCKEFGWQG</sequence>
<dbReference type="PANTHER" id="PTHR11545:SF3">
    <property type="entry name" value="LARGE RIBOSOMAL SUBUNIT PROTEIN UL13"/>
    <property type="match status" value="1"/>
</dbReference>
<dbReference type="GO" id="GO:0022625">
    <property type="term" value="C:cytosolic large ribosomal subunit"/>
    <property type="evidence" value="ECO:0007669"/>
    <property type="project" value="TreeGrafter"/>
</dbReference>
<dbReference type="InterPro" id="IPR005822">
    <property type="entry name" value="Ribosomal_uL13"/>
</dbReference>
<organism evidence="4">
    <name type="scientific">marine sediment metagenome</name>
    <dbReference type="NCBI Taxonomy" id="412755"/>
    <lineage>
        <taxon>unclassified sequences</taxon>
        <taxon>metagenomes</taxon>
        <taxon>ecological metagenomes</taxon>
    </lineage>
</organism>
<comment type="caution">
    <text evidence="4">The sequence shown here is derived from an EMBL/GenBank/DDBJ whole genome shotgun (WGS) entry which is preliminary data.</text>
</comment>
<keyword evidence="3" id="KW-0687">Ribonucleoprotein</keyword>
<dbReference type="HAMAP" id="MF_01366">
    <property type="entry name" value="Ribosomal_uL13"/>
    <property type="match status" value="1"/>
</dbReference>
<dbReference type="InterPro" id="IPR005755">
    <property type="entry name" value="Ribosomal_uL13_euk/arc"/>
</dbReference>
<evidence type="ECO:0000256" key="3">
    <source>
        <dbReference type="ARBA" id="ARBA00023274"/>
    </source>
</evidence>
<dbReference type="Pfam" id="PF00572">
    <property type="entry name" value="Ribosomal_L13"/>
    <property type="match status" value="1"/>
</dbReference>
<dbReference type="GO" id="GO:0006412">
    <property type="term" value="P:translation"/>
    <property type="evidence" value="ECO:0007669"/>
    <property type="project" value="InterPro"/>
</dbReference>
<dbReference type="PANTHER" id="PTHR11545">
    <property type="entry name" value="RIBOSOMAL PROTEIN L13"/>
    <property type="match status" value="1"/>
</dbReference>
<accession>X1HDS0</accession>
<dbReference type="PIRSF" id="PIRSF002181">
    <property type="entry name" value="Ribosomal_L13"/>
    <property type="match status" value="1"/>
</dbReference>
<evidence type="ECO:0008006" key="5">
    <source>
        <dbReference type="Google" id="ProtNLM"/>
    </source>
</evidence>
<dbReference type="InterPro" id="IPR036899">
    <property type="entry name" value="Ribosomal_uL13_sf"/>
</dbReference>
<gene>
    <name evidence="4" type="ORF">S03H2_48925</name>
</gene>
<dbReference type="InterPro" id="IPR005823">
    <property type="entry name" value="Ribosomal_uL13_bac-type"/>
</dbReference>
<dbReference type="SUPFAM" id="SSF52161">
    <property type="entry name" value="Ribosomal protein L13"/>
    <property type="match status" value="1"/>
</dbReference>
<proteinExistence type="inferred from homology"/>
<dbReference type="NCBIfam" id="NF005004">
    <property type="entry name" value="PRK06394.1"/>
    <property type="match status" value="1"/>
</dbReference>
<dbReference type="GO" id="GO:0017148">
    <property type="term" value="P:negative regulation of translation"/>
    <property type="evidence" value="ECO:0007669"/>
    <property type="project" value="TreeGrafter"/>
</dbReference>
<keyword evidence="2" id="KW-0689">Ribosomal protein</keyword>
<dbReference type="GO" id="GO:0003729">
    <property type="term" value="F:mRNA binding"/>
    <property type="evidence" value="ECO:0007669"/>
    <property type="project" value="TreeGrafter"/>
</dbReference>
<dbReference type="CDD" id="cd00392">
    <property type="entry name" value="Ribosomal_L13"/>
    <property type="match status" value="1"/>
</dbReference>
<reference evidence="4" key="1">
    <citation type="journal article" date="2014" name="Front. Microbiol.">
        <title>High frequency of phylogenetically diverse reductive dehalogenase-homologous genes in deep subseafloor sedimentary metagenomes.</title>
        <authorList>
            <person name="Kawai M."/>
            <person name="Futagami T."/>
            <person name="Toyoda A."/>
            <person name="Takaki Y."/>
            <person name="Nishi S."/>
            <person name="Hori S."/>
            <person name="Arai W."/>
            <person name="Tsubouchi T."/>
            <person name="Morono Y."/>
            <person name="Uchiyama I."/>
            <person name="Ito T."/>
            <person name="Fujiyama A."/>
            <person name="Inagaki F."/>
            <person name="Takami H."/>
        </authorList>
    </citation>
    <scope>NUCLEOTIDE SEQUENCE</scope>
    <source>
        <strain evidence="4">Expedition CK06-06</strain>
    </source>
</reference>
<dbReference type="AlphaFoldDB" id="X1HDS0"/>
<dbReference type="EMBL" id="BARU01030884">
    <property type="protein sequence ID" value="GAH68356.1"/>
    <property type="molecule type" value="Genomic_DNA"/>
</dbReference>
<dbReference type="NCBIfam" id="TIGR01077">
    <property type="entry name" value="L13_A_E"/>
    <property type="match status" value="1"/>
</dbReference>
<evidence type="ECO:0000313" key="4">
    <source>
        <dbReference type="EMBL" id="GAH68356.1"/>
    </source>
</evidence>
<name>X1HDS0_9ZZZZ</name>
<comment type="similarity">
    <text evidence="1">Belongs to the universal ribosomal protein uL13 family.</text>
</comment>
<evidence type="ECO:0000256" key="2">
    <source>
        <dbReference type="ARBA" id="ARBA00022980"/>
    </source>
</evidence>
<evidence type="ECO:0000256" key="1">
    <source>
        <dbReference type="ARBA" id="ARBA00006227"/>
    </source>
</evidence>